<evidence type="ECO:0000256" key="4">
    <source>
        <dbReference type="ARBA" id="ARBA00022884"/>
    </source>
</evidence>
<dbReference type="InterPro" id="IPR029063">
    <property type="entry name" value="SAM-dependent_MTases_sf"/>
</dbReference>
<dbReference type="Pfam" id="PF01189">
    <property type="entry name" value="Methyltr_RsmB-F"/>
    <property type="match status" value="1"/>
</dbReference>
<evidence type="ECO:0000256" key="3">
    <source>
        <dbReference type="ARBA" id="ARBA00022691"/>
    </source>
</evidence>
<organism evidence="6 7">
    <name type="scientific">Acidianus brierleyi</name>
    <dbReference type="NCBI Taxonomy" id="41673"/>
    <lineage>
        <taxon>Archaea</taxon>
        <taxon>Thermoproteota</taxon>
        <taxon>Thermoprotei</taxon>
        <taxon>Sulfolobales</taxon>
        <taxon>Sulfolobaceae</taxon>
        <taxon>Acidianus</taxon>
    </lineage>
</organism>
<dbReference type="PANTHER" id="PTHR22807:SF70">
    <property type="entry name" value="TRNA_RRNA CYTOSINE-C5-METHYLASE, NOL1_NOP2_SUN FAMILY, FUSED TO N-TERMINAL NUSB REGULATOR DOMAIN"/>
    <property type="match status" value="1"/>
</dbReference>
<keyword evidence="2 6" id="KW-0808">Transferase</keyword>
<dbReference type="PROSITE" id="PS51686">
    <property type="entry name" value="SAM_MT_RSMB_NOP"/>
    <property type="match status" value="1"/>
</dbReference>
<evidence type="ECO:0000256" key="1">
    <source>
        <dbReference type="ARBA" id="ARBA00022603"/>
    </source>
</evidence>
<evidence type="ECO:0000313" key="7">
    <source>
        <dbReference type="Proteomes" id="UP000248044"/>
    </source>
</evidence>
<dbReference type="RefSeq" id="WP_110270526.1">
    <property type="nucleotide sequence ID" value="NZ_CP029289.2"/>
</dbReference>
<keyword evidence="1 6" id="KW-0489">Methyltransferase</keyword>
<protein>
    <submittedName>
        <fullName evidence="6">RNA methyltransferase</fullName>
    </submittedName>
</protein>
<gene>
    <name evidence="6" type="ORF">DFR85_08605</name>
</gene>
<dbReference type="GeneID" id="36832211"/>
<dbReference type="PANTHER" id="PTHR22807">
    <property type="entry name" value="NOP2 YEAST -RELATED NOL1/NOP2/FMU SUN DOMAIN-CONTAINING"/>
    <property type="match status" value="1"/>
</dbReference>
<accession>A0A2U9IF97</accession>
<proteinExistence type="predicted"/>
<dbReference type="InterPro" id="IPR049560">
    <property type="entry name" value="MeTrfase_RsmB-F_NOP2_cat"/>
</dbReference>
<evidence type="ECO:0000313" key="6">
    <source>
        <dbReference type="EMBL" id="AWR94645.1"/>
    </source>
</evidence>
<dbReference type="OrthoDB" id="14725at2157"/>
<dbReference type="GO" id="GO:0003723">
    <property type="term" value="F:RNA binding"/>
    <property type="evidence" value="ECO:0007669"/>
    <property type="project" value="UniProtKB-KW"/>
</dbReference>
<reference evidence="6 7" key="1">
    <citation type="submission" date="2018-05" db="EMBL/GenBank/DDBJ databases">
        <title>Complete Genome Sequences of Extremely Thermoacidophilic, Metal-Mobilizing Type-Strain Members of the Archaeal Family Sulfolobaceae: Acidianus brierleyi DSM-1651T, Acidianus sulfidivorans DSM-18786T, Metallosphaera hakonensis DSM-7519T, and Metallosphaera prunae DSM-10039T.</title>
        <authorList>
            <person name="Counts J.A."/>
            <person name="Kelly R.M."/>
        </authorList>
    </citation>
    <scope>NUCLEOTIDE SEQUENCE [LARGE SCALE GENOMIC DNA]</scope>
    <source>
        <strain evidence="6 7">DSM 1651</strain>
    </source>
</reference>
<sequence>MSLEKFLSSVLFYTEKGDPLPVAFEKTKKIHKLKMDYDHVYEISRLLILSYFAINSKKRSQKVKEFLAKGPKPTLPEWMRNKLSIYMNIQDLEKSLLTRTVWFRPNSLKKDPDKILTFLDMQGIKFERDRDFPFLYKLLEGNIRKTEEFRNFDVIIQDKASVAVVMSLNPERKERIIDLSSAPGLKAQLIQELTENSVKLFLADLDTKRLLKEKYLLRKYGVNMDNIEFNLQDSSYNSFLRSDKILLDAPCSSSGMISNEPVILLTLKNSEKIYKYSKIQNDILMSSEKINADELVYSVCSIFPEEGEDHFNVLYDIAEKPLNIGYSGYPSKISDRSIRFFPNVHSTEGFFITKLNLNKLK</sequence>
<keyword evidence="7" id="KW-1185">Reference proteome</keyword>
<dbReference type="InterPro" id="IPR001678">
    <property type="entry name" value="MeTrfase_RsmB-F_NOP2_dom"/>
</dbReference>
<dbReference type="InterPro" id="IPR023267">
    <property type="entry name" value="RCMT"/>
</dbReference>
<dbReference type="SUPFAM" id="SSF53335">
    <property type="entry name" value="S-adenosyl-L-methionine-dependent methyltransferases"/>
    <property type="match status" value="1"/>
</dbReference>
<dbReference type="EMBL" id="CP029289">
    <property type="protein sequence ID" value="AWR94645.1"/>
    <property type="molecule type" value="Genomic_DNA"/>
</dbReference>
<name>A0A2U9IF97_9CREN</name>
<dbReference type="GO" id="GO:0001510">
    <property type="term" value="P:RNA methylation"/>
    <property type="evidence" value="ECO:0007669"/>
    <property type="project" value="InterPro"/>
</dbReference>
<evidence type="ECO:0000256" key="2">
    <source>
        <dbReference type="ARBA" id="ARBA00022679"/>
    </source>
</evidence>
<dbReference type="KEGG" id="abri:DFR85_08605"/>
<feature type="domain" description="SAM-dependent MTase RsmB/NOP-type" evidence="5">
    <location>
        <begin position="91"/>
        <end position="358"/>
    </location>
</feature>
<evidence type="ECO:0000259" key="5">
    <source>
        <dbReference type="PROSITE" id="PS51686"/>
    </source>
</evidence>
<keyword evidence="3" id="KW-0949">S-adenosyl-L-methionine</keyword>
<dbReference type="AlphaFoldDB" id="A0A2U9IF97"/>
<keyword evidence="4" id="KW-0694">RNA-binding</keyword>
<dbReference type="Proteomes" id="UP000248044">
    <property type="component" value="Chromosome"/>
</dbReference>
<dbReference type="GO" id="GO:0008173">
    <property type="term" value="F:RNA methyltransferase activity"/>
    <property type="evidence" value="ECO:0007669"/>
    <property type="project" value="InterPro"/>
</dbReference>
<dbReference type="PRINTS" id="PR02008">
    <property type="entry name" value="RCMTFAMILY"/>
</dbReference>
<dbReference type="Gene3D" id="3.40.50.150">
    <property type="entry name" value="Vaccinia Virus protein VP39"/>
    <property type="match status" value="1"/>
</dbReference>